<dbReference type="Proteomes" id="UP001162992">
    <property type="component" value="Chromosome 1"/>
</dbReference>
<protein>
    <submittedName>
        <fullName evidence="1">Uncharacterized protein</fullName>
    </submittedName>
</protein>
<organism evidence="1 2">
    <name type="scientific">Diphasiastrum complanatum</name>
    <name type="common">Issler's clubmoss</name>
    <name type="synonym">Lycopodium complanatum</name>
    <dbReference type="NCBI Taxonomy" id="34168"/>
    <lineage>
        <taxon>Eukaryota</taxon>
        <taxon>Viridiplantae</taxon>
        <taxon>Streptophyta</taxon>
        <taxon>Embryophyta</taxon>
        <taxon>Tracheophyta</taxon>
        <taxon>Lycopodiopsida</taxon>
        <taxon>Lycopodiales</taxon>
        <taxon>Lycopodiaceae</taxon>
        <taxon>Lycopodioideae</taxon>
        <taxon>Diphasiastrum</taxon>
    </lineage>
</organism>
<dbReference type="EMBL" id="CM055092">
    <property type="protein sequence ID" value="KAJ7570156.1"/>
    <property type="molecule type" value="Genomic_DNA"/>
</dbReference>
<accession>A0ACC2EUT7</accession>
<evidence type="ECO:0000313" key="1">
    <source>
        <dbReference type="EMBL" id="KAJ7570156.1"/>
    </source>
</evidence>
<comment type="caution">
    <text evidence="1">The sequence shown here is derived from an EMBL/GenBank/DDBJ whole genome shotgun (WGS) entry which is preliminary data.</text>
</comment>
<sequence>MVPPPEALAERQRSPAFPESALQTHFDQQIRPMLDVVDKLRSLGVTQEGIQLPTIVVVGDQSHGKSSVLESLAEITLPRRQGIATRVPLILRLQSCKVASEQSITIEYLNVKDEIKSEELIEAAIDEATNVLAGPRKDVRDTPISLHVRKLGAPDLTMVDLPGITRVPVHGQPDNIYEQIAAMIQKYINPPESIILNVISATVDFPTCESIRMSQLADKEGKRTLAVVTKVDKAPEGLYEKVTSDAVNIGLGYICVRNRSRLSMVGIPMLAYRLTCIQAQMIQGCLPGLYQQIFDALHKRRRELDSLPTGFQDNAEARVLFFKIHNEQFKAIDELVREGKLDKFLEDNHMHYTARLHEMFQNFGDDLRKTGKMFLDQTSLEDIVELLSEHKGLVKNEINKISAICYKLVKDSYAYASEVVMAVNRLFFEGYKHMSAFFRGQAIDSLRKSEKESTDFVARMLKKEREIIFTTNDYYLDTLDKIRFSLENAKRSSNYNTTVEIDKEKTLRLNELHGKSQDYHEAWRMKASVAAYWKVLQKRLADEIPLEIRFALQTTVTNVINEQIARKVWSGNVELKDLMQQDPAIVQKRARLEHSIDTLESSLSLLSSLLVA</sequence>
<reference evidence="2" key="1">
    <citation type="journal article" date="2024" name="Proc. Natl. Acad. Sci. U.S.A.">
        <title>Extraordinary preservation of gene collinearity over three hundred million years revealed in homosporous lycophytes.</title>
        <authorList>
            <person name="Li C."/>
            <person name="Wickell D."/>
            <person name="Kuo L.Y."/>
            <person name="Chen X."/>
            <person name="Nie B."/>
            <person name="Liao X."/>
            <person name="Peng D."/>
            <person name="Ji J."/>
            <person name="Jenkins J."/>
            <person name="Williams M."/>
            <person name="Shu S."/>
            <person name="Plott C."/>
            <person name="Barry K."/>
            <person name="Rajasekar S."/>
            <person name="Grimwood J."/>
            <person name="Han X."/>
            <person name="Sun S."/>
            <person name="Hou Z."/>
            <person name="He W."/>
            <person name="Dai G."/>
            <person name="Sun C."/>
            <person name="Schmutz J."/>
            <person name="Leebens-Mack J.H."/>
            <person name="Li F.W."/>
            <person name="Wang L."/>
        </authorList>
    </citation>
    <scope>NUCLEOTIDE SEQUENCE [LARGE SCALE GENOMIC DNA]</scope>
    <source>
        <strain evidence="2">cv. PW_Plant_1</strain>
    </source>
</reference>
<proteinExistence type="predicted"/>
<evidence type="ECO:0000313" key="2">
    <source>
        <dbReference type="Proteomes" id="UP001162992"/>
    </source>
</evidence>
<keyword evidence="2" id="KW-1185">Reference proteome</keyword>
<gene>
    <name evidence="1" type="ORF">O6H91_01G108500</name>
</gene>
<name>A0ACC2EUT7_DIPCM</name>